<evidence type="ECO:0000313" key="2">
    <source>
        <dbReference type="Proteomes" id="UP000054047"/>
    </source>
</evidence>
<protein>
    <recommendedName>
        <fullName evidence="3">DDE Tnp4 domain-containing protein</fullName>
    </recommendedName>
</protein>
<accession>A0A0C2DFL3</accession>
<keyword evidence="2" id="KW-1185">Reference proteome</keyword>
<evidence type="ECO:0000313" key="1">
    <source>
        <dbReference type="EMBL" id="KIH61242.1"/>
    </source>
</evidence>
<evidence type="ECO:0008006" key="3">
    <source>
        <dbReference type="Google" id="ProtNLM"/>
    </source>
</evidence>
<gene>
    <name evidence="1" type="ORF">ANCDUO_08492</name>
</gene>
<dbReference type="Proteomes" id="UP000054047">
    <property type="component" value="Unassembled WGS sequence"/>
</dbReference>
<proteinExistence type="predicted"/>
<name>A0A0C2DFL3_9BILA</name>
<reference evidence="1 2" key="1">
    <citation type="submission" date="2013-12" db="EMBL/GenBank/DDBJ databases">
        <title>Draft genome of the parsitic nematode Ancylostoma duodenale.</title>
        <authorList>
            <person name="Mitreva M."/>
        </authorList>
    </citation>
    <scope>NUCLEOTIDE SEQUENCE [LARGE SCALE GENOMIC DNA]</scope>
    <source>
        <strain evidence="1 2">Zhejiang</strain>
    </source>
</reference>
<dbReference type="OrthoDB" id="5874107at2759"/>
<sequence length="66" mass="7379">MGIGATAPNRVVRAALTKIAVLRSDAFPPITRASLTETAMKTQQEYDYPRAFGFMDEKHIALRVQR</sequence>
<dbReference type="EMBL" id="KN730291">
    <property type="protein sequence ID" value="KIH61242.1"/>
    <property type="molecule type" value="Genomic_DNA"/>
</dbReference>
<dbReference type="AlphaFoldDB" id="A0A0C2DFL3"/>
<organism evidence="1 2">
    <name type="scientific">Ancylostoma duodenale</name>
    <dbReference type="NCBI Taxonomy" id="51022"/>
    <lineage>
        <taxon>Eukaryota</taxon>
        <taxon>Metazoa</taxon>
        <taxon>Ecdysozoa</taxon>
        <taxon>Nematoda</taxon>
        <taxon>Chromadorea</taxon>
        <taxon>Rhabditida</taxon>
        <taxon>Rhabditina</taxon>
        <taxon>Rhabditomorpha</taxon>
        <taxon>Strongyloidea</taxon>
        <taxon>Ancylostomatidae</taxon>
        <taxon>Ancylostomatinae</taxon>
        <taxon>Ancylostoma</taxon>
    </lineage>
</organism>